<protein>
    <recommendedName>
        <fullName evidence="3">CBS domain-containing protein</fullName>
    </recommendedName>
</protein>
<proteinExistence type="predicted"/>
<accession>A0ABT1ZD09</accession>
<dbReference type="InterPro" id="IPR046342">
    <property type="entry name" value="CBS_dom_sf"/>
</dbReference>
<gene>
    <name evidence="1" type="ORF">NUH29_03295</name>
</gene>
<dbReference type="Proteomes" id="UP001205337">
    <property type="component" value="Unassembled WGS sequence"/>
</dbReference>
<dbReference type="RefSeq" id="WP_258797534.1">
    <property type="nucleotide sequence ID" value="NZ_JANTHX010000004.1"/>
</dbReference>
<evidence type="ECO:0008006" key="3">
    <source>
        <dbReference type="Google" id="ProtNLM"/>
    </source>
</evidence>
<comment type="caution">
    <text evidence="1">The sequence shown here is derived from an EMBL/GenBank/DDBJ whole genome shotgun (WGS) entry which is preliminary data.</text>
</comment>
<reference evidence="1 2" key="1">
    <citation type="submission" date="2022-08" db="EMBL/GenBank/DDBJ databases">
        <authorList>
            <person name="Li F."/>
        </authorList>
    </citation>
    <scope>NUCLEOTIDE SEQUENCE [LARGE SCALE GENOMIC DNA]</scope>
    <source>
        <strain evidence="1 2">10F1B-8-1</strain>
    </source>
</reference>
<dbReference type="Gene3D" id="3.10.580.10">
    <property type="entry name" value="CBS-domain"/>
    <property type="match status" value="1"/>
</dbReference>
<dbReference type="EMBL" id="JANTHX010000004">
    <property type="protein sequence ID" value="MCS0498575.1"/>
    <property type="molecule type" value="Genomic_DNA"/>
</dbReference>
<name>A0ABT1ZD09_9MICO</name>
<keyword evidence="2" id="KW-1185">Reference proteome</keyword>
<sequence>MHASHLATPVQTLPASSTVAEVASRVLDAALPGVVIDGPEPRRVRWVSTADLMRLIAPRYAREDLAVAAVLDSADSRGIEGVRASQIGAVLDDDDVHYEIEQVEADAGLLELALRLVHSRAPLLLVESGDDPPGFVTDAQVLSALTEVSDGGAGRR</sequence>
<dbReference type="SUPFAM" id="SSF54631">
    <property type="entry name" value="CBS-domain pair"/>
    <property type="match status" value="1"/>
</dbReference>
<evidence type="ECO:0000313" key="1">
    <source>
        <dbReference type="EMBL" id="MCS0498575.1"/>
    </source>
</evidence>
<organism evidence="1 2">
    <name type="scientific">Protaetiibacter mangrovi</name>
    <dbReference type="NCBI Taxonomy" id="2970926"/>
    <lineage>
        <taxon>Bacteria</taxon>
        <taxon>Bacillati</taxon>
        <taxon>Actinomycetota</taxon>
        <taxon>Actinomycetes</taxon>
        <taxon>Micrococcales</taxon>
        <taxon>Microbacteriaceae</taxon>
        <taxon>Protaetiibacter</taxon>
    </lineage>
</organism>
<evidence type="ECO:0000313" key="2">
    <source>
        <dbReference type="Proteomes" id="UP001205337"/>
    </source>
</evidence>